<keyword evidence="1" id="KW-0812">Transmembrane</keyword>
<organism evidence="2 3">
    <name type="scientific">Thamnocephalis sphaerospora</name>
    <dbReference type="NCBI Taxonomy" id="78915"/>
    <lineage>
        <taxon>Eukaryota</taxon>
        <taxon>Fungi</taxon>
        <taxon>Fungi incertae sedis</taxon>
        <taxon>Zoopagomycota</taxon>
        <taxon>Zoopagomycotina</taxon>
        <taxon>Zoopagomycetes</taxon>
        <taxon>Zoopagales</taxon>
        <taxon>Sigmoideomycetaceae</taxon>
        <taxon>Thamnocephalis</taxon>
    </lineage>
</organism>
<accession>A0A4V1IVQ4</accession>
<keyword evidence="1" id="KW-0472">Membrane</keyword>
<dbReference type="Proteomes" id="UP000271241">
    <property type="component" value="Unassembled WGS sequence"/>
</dbReference>
<gene>
    <name evidence="2" type="ORF">THASP1DRAFT_26557</name>
</gene>
<dbReference type="PANTHER" id="PTHR39466:SF1">
    <property type="entry name" value="RGS DOMAIN-CONTAINING PROTEIN"/>
    <property type="match status" value="1"/>
</dbReference>
<protein>
    <recommendedName>
        <fullName evidence="4">RGS domain-containing protein</fullName>
    </recommendedName>
</protein>
<evidence type="ECO:0000256" key="1">
    <source>
        <dbReference type="SAM" id="Phobius"/>
    </source>
</evidence>
<dbReference type="EMBL" id="KZ993400">
    <property type="protein sequence ID" value="RKP04869.1"/>
    <property type="molecule type" value="Genomic_DNA"/>
</dbReference>
<feature type="transmembrane region" description="Helical" evidence="1">
    <location>
        <begin position="265"/>
        <end position="287"/>
    </location>
</feature>
<dbReference type="PANTHER" id="PTHR39466">
    <property type="entry name" value="RGS DOMAIN-CONTAINING PROTEIN"/>
    <property type="match status" value="1"/>
</dbReference>
<name>A0A4V1IVQ4_9FUNG</name>
<dbReference type="AlphaFoldDB" id="A0A4V1IVQ4"/>
<evidence type="ECO:0008006" key="4">
    <source>
        <dbReference type="Google" id="ProtNLM"/>
    </source>
</evidence>
<feature type="transmembrane region" description="Helical" evidence="1">
    <location>
        <begin position="176"/>
        <end position="195"/>
    </location>
</feature>
<keyword evidence="1" id="KW-1133">Transmembrane helix</keyword>
<proteinExistence type="predicted"/>
<reference evidence="3" key="1">
    <citation type="journal article" date="2018" name="Nat. Microbiol.">
        <title>Leveraging single-cell genomics to expand the fungal tree of life.</title>
        <authorList>
            <person name="Ahrendt S.R."/>
            <person name="Quandt C.A."/>
            <person name="Ciobanu D."/>
            <person name="Clum A."/>
            <person name="Salamov A."/>
            <person name="Andreopoulos B."/>
            <person name="Cheng J.F."/>
            <person name="Woyke T."/>
            <person name="Pelin A."/>
            <person name="Henrissat B."/>
            <person name="Reynolds N.K."/>
            <person name="Benny G.L."/>
            <person name="Smith M.E."/>
            <person name="James T.Y."/>
            <person name="Grigoriev I.V."/>
        </authorList>
    </citation>
    <scope>NUCLEOTIDE SEQUENCE [LARGE SCALE GENOMIC DNA]</scope>
    <source>
        <strain evidence="3">RSA 1356</strain>
    </source>
</reference>
<feature type="transmembrane region" description="Helical" evidence="1">
    <location>
        <begin position="201"/>
        <end position="221"/>
    </location>
</feature>
<keyword evidence="3" id="KW-1185">Reference proteome</keyword>
<sequence length="289" mass="33108">MAEDARERLLAILEGRTKPPISHREFLGYLGDQTPGHRYNEFVPLVNFYDWLNTYRGYFNTLPEEERHWSPPPTADLHAAYLERPLGSLRPAYHPEYAAQHPYRNEINAAVDHYMTGALFSDQAVDAVRTASKATTHPDIFLPALEDAYRRLTPEAARFVQAAVYNIRPSTRMSRLIIVLLTLVTALVMIAGFIWAKLSPWLRLIPLVPLTAALIMLPMYIRRICLIRYLLGITDRPEWDTDGHQTDGAHLVVIEPRILHMQRQIVWRMAGVGLLLSIIIWIGIMLLPQ</sequence>
<dbReference type="OrthoDB" id="5571964at2759"/>
<evidence type="ECO:0000313" key="2">
    <source>
        <dbReference type="EMBL" id="RKP04869.1"/>
    </source>
</evidence>
<evidence type="ECO:0000313" key="3">
    <source>
        <dbReference type="Proteomes" id="UP000271241"/>
    </source>
</evidence>